<dbReference type="InterPro" id="IPR012338">
    <property type="entry name" value="Beta-lactam/transpept-like"/>
</dbReference>
<accession>A0A0P1MFC7</accession>
<dbReference type="Gene3D" id="3.40.710.10">
    <property type="entry name" value="DD-peptidase/beta-lactamase superfamily"/>
    <property type="match status" value="1"/>
</dbReference>
<feature type="chain" id="PRO_5030013160" description="beta-lactamase" evidence="4">
    <location>
        <begin position="23"/>
        <end position="304"/>
    </location>
</feature>
<accession>A0A0P1MZZ3</accession>
<protein>
    <recommendedName>
        <fullName evidence="3">beta-lactamase</fullName>
        <ecNumber evidence="3">3.5.2.6</ecNumber>
    </recommendedName>
</protein>
<evidence type="ECO:0000313" key="7">
    <source>
        <dbReference type="EMBL" id="CUU09391.1"/>
    </source>
</evidence>
<reference evidence="6 9" key="2">
    <citation type="submission" date="2015-11" db="EMBL/GenBank/DDBJ databases">
        <authorList>
            <person name="Varghese N."/>
        </authorList>
    </citation>
    <scope>NUCLEOTIDE SEQUENCE [LARGE SCALE GENOMIC DNA]</scope>
    <source>
        <strain evidence="6 9">JGI-8</strain>
    </source>
</reference>
<dbReference type="STRING" id="1633631.GCA_001442925_02343"/>
<evidence type="ECO:0000313" key="9">
    <source>
        <dbReference type="Proteomes" id="UP000182200"/>
    </source>
</evidence>
<evidence type="ECO:0000256" key="3">
    <source>
        <dbReference type="ARBA" id="ARBA00012865"/>
    </source>
</evidence>
<dbReference type="PANTHER" id="PTHR35333">
    <property type="entry name" value="BETA-LACTAMASE"/>
    <property type="match status" value="1"/>
</dbReference>
<dbReference type="OrthoDB" id="9772863at2"/>
<reference evidence="7 8" key="1">
    <citation type="submission" date="2015-11" db="EMBL/GenBank/DDBJ databases">
        <authorList>
            <person name="Zhang Y."/>
            <person name="Guo Z."/>
        </authorList>
    </citation>
    <scope>NUCLEOTIDE SEQUENCE [LARGE SCALE GENOMIC DNA]</scope>
    <source>
        <strain evidence="7">JGI-4</strain>
    </source>
</reference>
<accession>A0A0P1LDX2</accession>
<accession>A0A0P1LST7</accession>
<dbReference type="EMBL" id="FAOP01000018">
    <property type="protein sequence ID" value="CUU09391.1"/>
    <property type="molecule type" value="Genomic_DNA"/>
</dbReference>
<evidence type="ECO:0000256" key="4">
    <source>
        <dbReference type="SAM" id="SignalP"/>
    </source>
</evidence>
<keyword evidence="9" id="KW-1185">Reference proteome</keyword>
<proteinExistence type="inferred from homology"/>
<name>A0A0P1LDV6_9BACT</name>
<accession>A0A0P1LDV6</accession>
<feature type="signal peptide" evidence="4">
    <location>
        <begin position="1"/>
        <end position="22"/>
    </location>
</feature>
<dbReference type="AlphaFoldDB" id="A0A0P1LDV6"/>
<dbReference type="InterPro" id="IPR045155">
    <property type="entry name" value="Beta-lactam_cat"/>
</dbReference>
<gene>
    <name evidence="7" type="ORF">JGI4_02356</name>
    <name evidence="6" type="ORF">JGI8_01907</name>
</gene>
<dbReference type="Proteomes" id="UP000182200">
    <property type="component" value="Unassembled WGS sequence"/>
</dbReference>
<organism evidence="7 8">
    <name type="scientific">Candidatus Kryptonium thompsonii</name>
    <dbReference type="NCBI Taxonomy" id="1633631"/>
    <lineage>
        <taxon>Bacteria</taxon>
        <taxon>Pseudomonadati</taxon>
        <taxon>Candidatus Kryptoniota</taxon>
        <taxon>Candidatus Kryptonium</taxon>
    </lineage>
</organism>
<comment type="similarity">
    <text evidence="2">Belongs to the class-A beta-lactamase family.</text>
</comment>
<dbReference type="GO" id="GO:0046677">
    <property type="term" value="P:response to antibiotic"/>
    <property type="evidence" value="ECO:0007669"/>
    <property type="project" value="InterPro"/>
</dbReference>
<feature type="domain" description="Beta-lactamase class A catalytic" evidence="5">
    <location>
        <begin position="45"/>
        <end position="257"/>
    </location>
</feature>
<dbReference type="InterPro" id="IPR000871">
    <property type="entry name" value="Beta-lactam_class-A"/>
</dbReference>
<dbReference type="Proteomes" id="UP000182011">
    <property type="component" value="Unassembled WGS sequence"/>
</dbReference>
<dbReference type="Pfam" id="PF13354">
    <property type="entry name" value="Beta-lactamase2"/>
    <property type="match status" value="1"/>
</dbReference>
<dbReference type="PANTHER" id="PTHR35333:SF3">
    <property type="entry name" value="BETA-LACTAMASE-TYPE TRANSPEPTIDASE FOLD CONTAINING PROTEIN"/>
    <property type="match status" value="1"/>
</dbReference>
<evidence type="ECO:0000256" key="2">
    <source>
        <dbReference type="ARBA" id="ARBA00009009"/>
    </source>
</evidence>
<evidence type="ECO:0000313" key="8">
    <source>
        <dbReference type="Proteomes" id="UP000182011"/>
    </source>
</evidence>
<comment type="catalytic activity">
    <reaction evidence="1">
        <text>a beta-lactam + H2O = a substituted beta-amino acid</text>
        <dbReference type="Rhea" id="RHEA:20401"/>
        <dbReference type="ChEBI" id="CHEBI:15377"/>
        <dbReference type="ChEBI" id="CHEBI:35627"/>
        <dbReference type="ChEBI" id="CHEBI:140347"/>
        <dbReference type="EC" id="3.5.2.6"/>
    </reaction>
</comment>
<evidence type="ECO:0000259" key="5">
    <source>
        <dbReference type="Pfam" id="PF13354"/>
    </source>
</evidence>
<evidence type="ECO:0000313" key="6">
    <source>
        <dbReference type="EMBL" id="CUS93985.1"/>
    </source>
</evidence>
<evidence type="ECO:0000256" key="1">
    <source>
        <dbReference type="ARBA" id="ARBA00001526"/>
    </source>
</evidence>
<dbReference type="RefSeq" id="WP_075426108.1">
    <property type="nucleotide sequence ID" value="NZ_CZVI01000041.1"/>
</dbReference>
<dbReference type="SUPFAM" id="SSF56601">
    <property type="entry name" value="beta-lactamase/transpeptidase-like"/>
    <property type="match status" value="1"/>
</dbReference>
<dbReference type="GO" id="GO:0008800">
    <property type="term" value="F:beta-lactamase activity"/>
    <property type="evidence" value="ECO:0007669"/>
    <property type="project" value="UniProtKB-EC"/>
</dbReference>
<accession>A0A0S4NGZ2</accession>
<dbReference type="GO" id="GO:0030655">
    <property type="term" value="P:beta-lactam antibiotic catabolic process"/>
    <property type="evidence" value="ECO:0007669"/>
    <property type="project" value="InterPro"/>
</dbReference>
<keyword evidence="4" id="KW-0732">Signal</keyword>
<sequence length="304" mass="33908">MRKAILLIATIASLALSQPENLAELHKKTFEKIKFIADTSNGVIGVAVKNLETGETFFINENLIFPQGSAIKIPILIEVIKQASEGKFKLTDKIKIEKKHQVGGSGVLKEFGDGTSELSIYDLAVLMITVSDNTATNILIDLVGMENVNKTLEKLGLKNTKLQRKMIRPDASARGEENLSTPLEAMKLMEMLYKGEVISKEISNQVIDILKKRKEANLNKYLPEDIPIANKPGGIEGVTCEWGIVYLPRHPYVIVVMSNYNLKSANETIAQISKIIYEHFWRISLSTKYGTRVPIELLKSKPQN</sequence>
<accession>A0A0P1MXP9</accession>
<dbReference type="EMBL" id="CZVI01000041">
    <property type="protein sequence ID" value="CUS93985.1"/>
    <property type="molecule type" value="Genomic_DNA"/>
</dbReference>
<dbReference type="EC" id="3.5.2.6" evidence="3"/>